<proteinExistence type="predicted"/>
<feature type="compositionally biased region" description="Low complexity" evidence="1">
    <location>
        <begin position="38"/>
        <end position="47"/>
    </location>
</feature>
<evidence type="ECO:0000313" key="2">
    <source>
        <dbReference type="EMBL" id="CAK0897050.1"/>
    </source>
</evidence>
<feature type="compositionally biased region" description="Basic residues" evidence="1">
    <location>
        <begin position="21"/>
        <end position="30"/>
    </location>
</feature>
<reference evidence="2" key="1">
    <citation type="submission" date="2023-10" db="EMBL/GenBank/DDBJ databases">
        <authorList>
            <person name="Chen Y."/>
            <person name="Shah S."/>
            <person name="Dougan E. K."/>
            <person name="Thang M."/>
            <person name="Chan C."/>
        </authorList>
    </citation>
    <scope>NUCLEOTIDE SEQUENCE [LARGE SCALE GENOMIC DNA]</scope>
</reference>
<comment type="caution">
    <text evidence="2">The sequence shown here is derived from an EMBL/GenBank/DDBJ whole genome shotgun (WGS) entry which is preliminary data.</text>
</comment>
<evidence type="ECO:0000256" key="1">
    <source>
        <dbReference type="SAM" id="MobiDB-lite"/>
    </source>
</evidence>
<dbReference type="Proteomes" id="UP001189429">
    <property type="component" value="Unassembled WGS sequence"/>
</dbReference>
<accession>A0ABN9XBW5</accession>
<sequence length="108" mass="11307">MLGRAAAHVSSPPLPAPHQRTPQKRPRRARSGQGSCGGAQAAPGGSPDRPFLQSWALSMRLGLPLYGIEKMSGNLLVAEARSCQESPAVPSLALRVAGCPDPTREASR</sequence>
<feature type="region of interest" description="Disordered" evidence="1">
    <location>
        <begin position="1"/>
        <end position="51"/>
    </location>
</feature>
<keyword evidence="3" id="KW-1185">Reference proteome</keyword>
<organism evidence="2 3">
    <name type="scientific">Prorocentrum cordatum</name>
    <dbReference type="NCBI Taxonomy" id="2364126"/>
    <lineage>
        <taxon>Eukaryota</taxon>
        <taxon>Sar</taxon>
        <taxon>Alveolata</taxon>
        <taxon>Dinophyceae</taxon>
        <taxon>Prorocentrales</taxon>
        <taxon>Prorocentraceae</taxon>
        <taxon>Prorocentrum</taxon>
    </lineage>
</organism>
<dbReference type="EMBL" id="CAUYUJ010020275">
    <property type="protein sequence ID" value="CAK0897050.1"/>
    <property type="molecule type" value="Genomic_DNA"/>
</dbReference>
<name>A0ABN9XBW5_9DINO</name>
<evidence type="ECO:0000313" key="3">
    <source>
        <dbReference type="Proteomes" id="UP001189429"/>
    </source>
</evidence>
<protein>
    <submittedName>
        <fullName evidence="2">Uncharacterized protein</fullName>
    </submittedName>
</protein>
<gene>
    <name evidence="2" type="ORF">PCOR1329_LOCUS75338</name>
</gene>